<dbReference type="PANTHER" id="PTHR34308:SF1">
    <property type="entry name" value="COBALAMIN BIOSYNTHESIS PROTEIN CBIB"/>
    <property type="match status" value="1"/>
</dbReference>
<dbReference type="GO" id="GO:0009236">
    <property type="term" value="P:cobalamin biosynthetic process"/>
    <property type="evidence" value="ECO:0007669"/>
    <property type="project" value="UniProtKB-UniRule"/>
</dbReference>
<organism evidence="10 11">
    <name type="scientific">Pseudobutyrivibrio xylanivorans</name>
    <dbReference type="NCBI Taxonomy" id="185007"/>
    <lineage>
        <taxon>Bacteria</taxon>
        <taxon>Bacillati</taxon>
        <taxon>Bacillota</taxon>
        <taxon>Clostridia</taxon>
        <taxon>Lachnospirales</taxon>
        <taxon>Lachnospiraceae</taxon>
        <taxon>Pseudobutyrivibrio</taxon>
    </lineage>
</organism>
<comment type="subcellular location">
    <subcellularLocation>
        <location evidence="1 9">Cell membrane</location>
        <topology evidence="1 9">Multi-pass membrane protein</topology>
    </subcellularLocation>
</comment>
<proteinExistence type="inferred from homology"/>
<name>A0A5P6VTU0_PSEXY</name>
<keyword evidence="4 9" id="KW-1003">Cell membrane</keyword>
<feature type="transmembrane region" description="Helical" evidence="9">
    <location>
        <begin position="169"/>
        <end position="186"/>
    </location>
</feature>
<accession>A0A5P6VTU0</accession>
<dbReference type="OrthoDB" id="9811967at2"/>
<protein>
    <recommendedName>
        <fullName evidence="9">Cobalamin biosynthesis protein CobD</fullName>
    </recommendedName>
</protein>
<feature type="transmembrane region" description="Helical" evidence="9">
    <location>
        <begin position="91"/>
        <end position="111"/>
    </location>
</feature>
<evidence type="ECO:0000256" key="4">
    <source>
        <dbReference type="ARBA" id="ARBA00022475"/>
    </source>
</evidence>
<dbReference type="KEGG" id="pxv:FXF36_13580"/>
<keyword evidence="5 9" id="KW-0169">Cobalamin biosynthesis</keyword>
<evidence type="ECO:0000256" key="6">
    <source>
        <dbReference type="ARBA" id="ARBA00022692"/>
    </source>
</evidence>
<dbReference type="AlphaFoldDB" id="A0A5P6VTU0"/>
<dbReference type="Proteomes" id="UP000327030">
    <property type="component" value="Chromosome 1"/>
</dbReference>
<reference evidence="11" key="1">
    <citation type="submission" date="2019-08" db="EMBL/GenBank/DDBJ databases">
        <title>Complete Genome Sequence of the Polysaccharide-Degrading Rumen Bacterium Pseudobutyrivibrio xylanivorans MA3014.</title>
        <authorList>
            <person name="Palevich N."/>
            <person name="Maclean P.H."/>
            <person name="Kelly W.J."/>
            <person name="Leahy S.C."/>
            <person name="Rakonjac J."/>
            <person name="Attwood G.T."/>
        </authorList>
    </citation>
    <scope>NUCLEOTIDE SEQUENCE [LARGE SCALE GENOMIC DNA]</scope>
    <source>
        <strain evidence="11">MA3014</strain>
    </source>
</reference>
<gene>
    <name evidence="9 10" type="primary">cobD</name>
    <name evidence="10" type="ORF">FXF36_13580</name>
</gene>
<dbReference type="GO" id="GO:0005886">
    <property type="term" value="C:plasma membrane"/>
    <property type="evidence" value="ECO:0007669"/>
    <property type="project" value="UniProtKB-SubCell"/>
</dbReference>
<comment type="function">
    <text evidence="9">Converts cobyric acid to cobinamide by the addition of aminopropanol on the F carboxylic group.</text>
</comment>
<evidence type="ECO:0000256" key="1">
    <source>
        <dbReference type="ARBA" id="ARBA00004651"/>
    </source>
</evidence>
<evidence type="ECO:0000256" key="9">
    <source>
        <dbReference type="HAMAP-Rule" id="MF_00024"/>
    </source>
</evidence>
<dbReference type="GO" id="GO:0015420">
    <property type="term" value="F:ABC-type vitamin B12 transporter activity"/>
    <property type="evidence" value="ECO:0007669"/>
    <property type="project" value="UniProtKB-UniRule"/>
</dbReference>
<comment type="pathway">
    <text evidence="2 9">Cofactor biosynthesis; adenosylcobalamin biosynthesis.</text>
</comment>
<evidence type="ECO:0000256" key="7">
    <source>
        <dbReference type="ARBA" id="ARBA00022989"/>
    </source>
</evidence>
<dbReference type="UniPathway" id="UPA00148"/>
<keyword evidence="6 9" id="KW-0812">Transmembrane</keyword>
<dbReference type="InterPro" id="IPR004485">
    <property type="entry name" value="Cobalamin_biosynth_CobD/CbiB"/>
</dbReference>
<sequence>MIYHMTAFLAGFVLDLLLGDPIGWPHPIRWIGNLISFLSKQFLEVADRSLDIETVFARKRRLGLLMVIIVITISVGICFLILYFAYTLNSIFGIIIEAVITYYCIAAKSLYTESMKVYTALKEEGLEAGRRAVSMIVGRDTASLDEDGVIKAAVETVAENTSDGVIAPLLYLAIGGPVLGIAYKAINTMDSMVGYKNDKYMDFGRAAAKLDDIVNFVPARISAWLMILACAFLGKDYSMRNAYRIFKRDRFNHASPNSAQTESVCAGALGLQLAGPASYFGKVVEKKYIGDRLRPISDEDIKRANILMFATEIIFEVLICMVVIFIEIA</sequence>
<dbReference type="Pfam" id="PF03186">
    <property type="entry name" value="CobD_Cbib"/>
    <property type="match status" value="1"/>
</dbReference>
<keyword evidence="7 9" id="KW-1133">Transmembrane helix</keyword>
<dbReference type="GO" id="GO:0048472">
    <property type="term" value="F:threonine-phosphate decarboxylase activity"/>
    <property type="evidence" value="ECO:0007669"/>
    <property type="project" value="InterPro"/>
</dbReference>
<evidence type="ECO:0000313" key="10">
    <source>
        <dbReference type="EMBL" id="QFJ55840.1"/>
    </source>
</evidence>
<evidence type="ECO:0000256" key="5">
    <source>
        <dbReference type="ARBA" id="ARBA00022573"/>
    </source>
</evidence>
<dbReference type="PANTHER" id="PTHR34308">
    <property type="entry name" value="COBALAMIN BIOSYNTHESIS PROTEIN CBIB"/>
    <property type="match status" value="1"/>
</dbReference>
<feature type="transmembrane region" description="Helical" evidence="9">
    <location>
        <begin position="304"/>
        <end position="326"/>
    </location>
</feature>
<evidence type="ECO:0000256" key="8">
    <source>
        <dbReference type="ARBA" id="ARBA00023136"/>
    </source>
</evidence>
<dbReference type="NCBIfam" id="TIGR00380">
    <property type="entry name" value="cobal_cbiB"/>
    <property type="match status" value="1"/>
</dbReference>
<evidence type="ECO:0000256" key="2">
    <source>
        <dbReference type="ARBA" id="ARBA00004953"/>
    </source>
</evidence>
<feature type="transmembrane region" description="Helical" evidence="9">
    <location>
        <begin position="62"/>
        <end position="85"/>
    </location>
</feature>
<comment type="similarity">
    <text evidence="3 9">Belongs to the CobD/CbiB family.</text>
</comment>
<evidence type="ECO:0000256" key="3">
    <source>
        <dbReference type="ARBA" id="ARBA00006263"/>
    </source>
</evidence>
<evidence type="ECO:0000313" key="11">
    <source>
        <dbReference type="Proteomes" id="UP000327030"/>
    </source>
</evidence>
<keyword evidence="8 9" id="KW-0472">Membrane</keyword>
<feature type="transmembrane region" description="Helical" evidence="9">
    <location>
        <begin position="213"/>
        <end position="234"/>
    </location>
</feature>
<dbReference type="HAMAP" id="MF_00024">
    <property type="entry name" value="CobD_CbiB"/>
    <property type="match status" value="1"/>
</dbReference>
<dbReference type="EMBL" id="CP043028">
    <property type="protein sequence ID" value="QFJ55840.1"/>
    <property type="molecule type" value="Genomic_DNA"/>
</dbReference>